<evidence type="ECO:0000256" key="2">
    <source>
        <dbReference type="ARBA" id="ARBA00023125"/>
    </source>
</evidence>
<dbReference type="Pfam" id="PF00392">
    <property type="entry name" value="GntR"/>
    <property type="match status" value="1"/>
</dbReference>
<dbReference type="PANTHER" id="PTHR43537">
    <property type="entry name" value="TRANSCRIPTIONAL REGULATOR, GNTR FAMILY"/>
    <property type="match status" value="1"/>
</dbReference>
<dbReference type="EMBL" id="JAVIIP010000006">
    <property type="protein sequence ID" value="MDX8538613.1"/>
    <property type="molecule type" value="Genomic_DNA"/>
</dbReference>
<feature type="domain" description="HTH gntR-type" evidence="4">
    <location>
        <begin position="7"/>
        <end position="74"/>
    </location>
</feature>
<dbReference type="SMART" id="SM00895">
    <property type="entry name" value="FCD"/>
    <property type="match status" value="1"/>
</dbReference>
<dbReference type="CDD" id="cd07377">
    <property type="entry name" value="WHTH_GntR"/>
    <property type="match status" value="1"/>
</dbReference>
<dbReference type="Pfam" id="PF07729">
    <property type="entry name" value="FCD"/>
    <property type="match status" value="1"/>
</dbReference>
<dbReference type="SMART" id="SM00345">
    <property type="entry name" value="HTH_GNTR"/>
    <property type="match status" value="1"/>
</dbReference>
<evidence type="ECO:0000259" key="4">
    <source>
        <dbReference type="PROSITE" id="PS50949"/>
    </source>
</evidence>
<comment type="caution">
    <text evidence="5">The sequence shown here is derived from an EMBL/GenBank/DDBJ whole genome shotgun (WGS) entry which is preliminary data.</text>
</comment>
<dbReference type="InterPro" id="IPR011711">
    <property type="entry name" value="GntR_C"/>
</dbReference>
<organism evidence="5 6">
    <name type="scientific">Mesorhizobium abyssinicae</name>
    <dbReference type="NCBI Taxonomy" id="1209958"/>
    <lineage>
        <taxon>Bacteria</taxon>
        <taxon>Pseudomonadati</taxon>
        <taxon>Pseudomonadota</taxon>
        <taxon>Alphaproteobacteria</taxon>
        <taxon>Hyphomicrobiales</taxon>
        <taxon>Phyllobacteriaceae</taxon>
        <taxon>Mesorhizobium</taxon>
    </lineage>
</organism>
<gene>
    <name evidence="5" type="ORF">RFM23_13415</name>
</gene>
<proteinExistence type="predicted"/>
<evidence type="ECO:0000256" key="3">
    <source>
        <dbReference type="ARBA" id="ARBA00023163"/>
    </source>
</evidence>
<reference evidence="5 6" key="1">
    <citation type="submission" date="2023-08" db="EMBL/GenBank/DDBJ databases">
        <title>Implementing the SeqCode for naming new Mesorhizobium species isolated from Vachellia karroo root nodules.</title>
        <authorList>
            <person name="Van Lill M."/>
        </authorList>
    </citation>
    <scope>NUCLEOTIDE SEQUENCE [LARGE SCALE GENOMIC DNA]</scope>
    <source>
        <strain evidence="5 6">VK4B</strain>
    </source>
</reference>
<name>A0ABU5AMZ2_9HYPH</name>
<dbReference type="Gene3D" id="1.20.120.530">
    <property type="entry name" value="GntR ligand-binding domain-like"/>
    <property type="match status" value="1"/>
</dbReference>
<evidence type="ECO:0000313" key="6">
    <source>
        <dbReference type="Proteomes" id="UP001276564"/>
    </source>
</evidence>
<sequence length="243" mass="27746">MNDVARGHLRQSTYESIKAMIVTGQLSPGRRITELELVEQLQVSRTPVREALNRLERDGLVVERPRTGFAVVQFDETMLRNVFDIRAELDAYATTLAIARITRDEVELLRGLVADCERLAQTDSAPRARLEEMQTGMEIHRAIARFSANAMLAEMLNGLLDKCQVYVWMELTQLNDWKAARDDHHMIVEAIAAGDADTACRESRRHIRQSMDGILDLMLRQRDLRDLYLSRTEELQTRPGLAV</sequence>
<dbReference type="RefSeq" id="WP_320320542.1">
    <property type="nucleotide sequence ID" value="NZ_JAVIIP010000006.1"/>
</dbReference>
<dbReference type="Proteomes" id="UP001276564">
    <property type="component" value="Unassembled WGS sequence"/>
</dbReference>
<keyword evidence="6" id="KW-1185">Reference proteome</keyword>
<dbReference type="PANTHER" id="PTHR43537:SF24">
    <property type="entry name" value="GLUCONATE OPERON TRANSCRIPTIONAL REPRESSOR"/>
    <property type="match status" value="1"/>
</dbReference>
<dbReference type="PRINTS" id="PR00035">
    <property type="entry name" value="HTHGNTR"/>
</dbReference>
<dbReference type="InterPro" id="IPR008920">
    <property type="entry name" value="TF_FadR/GntR_C"/>
</dbReference>
<dbReference type="InterPro" id="IPR036388">
    <property type="entry name" value="WH-like_DNA-bd_sf"/>
</dbReference>
<dbReference type="Gene3D" id="1.10.10.10">
    <property type="entry name" value="Winged helix-like DNA-binding domain superfamily/Winged helix DNA-binding domain"/>
    <property type="match status" value="1"/>
</dbReference>
<keyword evidence="3" id="KW-0804">Transcription</keyword>
<keyword evidence="1" id="KW-0805">Transcription regulation</keyword>
<evidence type="ECO:0000256" key="1">
    <source>
        <dbReference type="ARBA" id="ARBA00023015"/>
    </source>
</evidence>
<dbReference type="InterPro" id="IPR000524">
    <property type="entry name" value="Tscrpt_reg_HTH_GntR"/>
</dbReference>
<keyword evidence="2" id="KW-0238">DNA-binding</keyword>
<dbReference type="InterPro" id="IPR036390">
    <property type="entry name" value="WH_DNA-bd_sf"/>
</dbReference>
<dbReference type="PROSITE" id="PS50949">
    <property type="entry name" value="HTH_GNTR"/>
    <property type="match status" value="1"/>
</dbReference>
<evidence type="ECO:0000313" key="5">
    <source>
        <dbReference type="EMBL" id="MDX8538613.1"/>
    </source>
</evidence>
<dbReference type="SUPFAM" id="SSF48008">
    <property type="entry name" value="GntR ligand-binding domain-like"/>
    <property type="match status" value="1"/>
</dbReference>
<accession>A0ABU5AMZ2</accession>
<dbReference type="SUPFAM" id="SSF46785">
    <property type="entry name" value="Winged helix' DNA-binding domain"/>
    <property type="match status" value="1"/>
</dbReference>
<protein>
    <submittedName>
        <fullName evidence="5">GntR family transcriptional regulator</fullName>
    </submittedName>
</protein>